<keyword evidence="5" id="KW-1185">Reference proteome</keyword>
<evidence type="ECO:0000313" key="5">
    <source>
        <dbReference type="Proteomes" id="UP000541444"/>
    </source>
</evidence>
<reference evidence="4 5" key="1">
    <citation type="journal article" date="2020" name="IScience">
        <title>Genome Sequencing of the Endangered Kingdonia uniflora (Circaeasteraceae, Ranunculales) Reveals Potential Mechanisms of Evolutionary Specialization.</title>
        <authorList>
            <person name="Sun Y."/>
            <person name="Deng T."/>
            <person name="Zhang A."/>
            <person name="Moore M.J."/>
            <person name="Landis J.B."/>
            <person name="Lin N."/>
            <person name="Zhang H."/>
            <person name="Zhang X."/>
            <person name="Huang J."/>
            <person name="Zhang X."/>
            <person name="Sun H."/>
            <person name="Wang H."/>
        </authorList>
    </citation>
    <scope>NUCLEOTIDE SEQUENCE [LARGE SCALE GENOMIC DNA]</scope>
    <source>
        <strain evidence="4">TB1705</strain>
        <tissue evidence="4">Leaf</tissue>
    </source>
</reference>
<feature type="compositionally biased region" description="Basic and acidic residues" evidence="1">
    <location>
        <begin position="712"/>
        <end position="722"/>
    </location>
</feature>
<feature type="compositionally biased region" description="Basic and acidic residues" evidence="1">
    <location>
        <begin position="1092"/>
        <end position="1106"/>
    </location>
</feature>
<feature type="compositionally biased region" description="Polar residues" evidence="1">
    <location>
        <begin position="451"/>
        <end position="483"/>
    </location>
</feature>
<feature type="compositionally biased region" description="Low complexity" evidence="1">
    <location>
        <begin position="437"/>
        <end position="450"/>
    </location>
</feature>
<feature type="region of interest" description="Disordered" evidence="1">
    <location>
        <begin position="430"/>
        <end position="499"/>
    </location>
</feature>
<feature type="region of interest" description="Disordered" evidence="1">
    <location>
        <begin position="1029"/>
        <end position="1170"/>
    </location>
</feature>
<feature type="compositionally biased region" description="Basic and acidic residues" evidence="1">
    <location>
        <begin position="744"/>
        <end position="754"/>
    </location>
</feature>
<dbReference type="Pfam" id="PF26180">
    <property type="entry name" value="PAP-OAS1"/>
    <property type="match status" value="2"/>
</dbReference>
<dbReference type="PANTHER" id="PTHR45979">
    <property type="entry name" value="PAP/OAS1 SUBSTRATE-BINDING DOMAIN SUPERFAMILY"/>
    <property type="match status" value="1"/>
</dbReference>
<feature type="region of interest" description="Disordered" evidence="1">
    <location>
        <begin position="744"/>
        <end position="763"/>
    </location>
</feature>
<feature type="region of interest" description="Disordered" evidence="1">
    <location>
        <begin position="1221"/>
        <end position="1254"/>
    </location>
</feature>
<feature type="region of interest" description="Disordered" evidence="1">
    <location>
        <begin position="511"/>
        <end position="588"/>
    </location>
</feature>
<dbReference type="AlphaFoldDB" id="A0A7J7LEA5"/>
<feature type="compositionally biased region" description="Polar residues" evidence="1">
    <location>
        <begin position="511"/>
        <end position="526"/>
    </location>
</feature>
<feature type="domain" description="Poly(A) RNA polymerase mitochondrial-like central palm" evidence="2">
    <location>
        <begin position="38"/>
        <end position="158"/>
    </location>
</feature>
<evidence type="ECO:0000259" key="3">
    <source>
        <dbReference type="Pfam" id="PF26180"/>
    </source>
</evidence>
<dbReference type="InterPro" id="IPR054708">
    <property type="entry name" value="MTPAP-like_central"/>
</dbReference>
<dbReference type="Pfam" id="PF22600">
    <property type="entry name" value="MTPAP-like_central"/>
    <property type="match status" value="1"/>
</dbReference>
<evidence type="ECO:0000256" key="1">
    <source>
        <dbReference type="SAM" id="MobiDB-lite"/>
    </source>
</evidence>
<protein>
    <recommendedName>
        <fullName evidence="6">Polymerase nucleotidyl transferase domain-containing protein</fullName>
    </recommendedName>
</protein>
<proteinExistence type="predicted"/>
<dbReference type="PANTHER" id="PTHR45979:SF30">
    <property type="entry name" value="NUCLEOTIDYLTRANSFERASE"/>
    <property type="match status" value="1"/>
</dbReference>
<gene>
    <name evidence="4" type="ORF">GIB67_042302</name>
</gene>
<feature type="region of interest" description="Disordered" evidence="1">
    <location>
        <begin position="907"/>
        <end position="954"/>
    </location>
</feature>
<feature type="region of interest" description="Disordered" evidence="1">
    <location>
        <begin position="703"/>
        <end position="722"/>
    </location>
</feature>
<dbReference type="OrthoDB" id="273917at2759"/>
<dbReference type="InterPro" id="IPR043519">
    <property type="entry name" value="NT_sf"/>
</dbReference>
<feature type="compositionally biased region" description="Low complexity" evidence="1">
    <location>
        <begin position="783"/>
        <end position="800"/>
    </location>
</feature>
<name>A0A7J7LEA5_9MAGN</name>
<dbReference type="CDD" id="cd05402">
    <property type="entry name" value="NT_PAP_TUTase"/>
    <property type="match status" value="1"/>
</dbReference>
<feature type="domain" description="PAP/OAS1 substrate-binding-related" evidence="3">
    <location>
        <begin position="358"/>
        <end position="402"/>
    </location>
</feature>
<evidence type="ECO:0000313" key="4">
    <source>
        <dbReference type="EMBL" id="KAF6140889.1"/>
    </source>
</evidence>
<dbReference type="Proteomes" id="UP000541444">
    <property type="component" value="Unassembled WGS sequence"/>
</dbReference>
<feature type="compositionally biased region" description="Low complexity" evidence="1">
    <location>
        <begin position="1109"/>
        <end position="1121"/>
    </location>
</feature>
<feature type="compositionally biased region" description="Basic and acidic residues" evidence="1">
    <location>
        <begin position="485"/>
        <end position="499"/>
    </location>
</feature>
<feature type="compositionally biased region" description="Basic and acidic residues" evidence="1">
    <location>
        <begin position="910"/>
        <end position="924"/>
    </location>
</feature>
<feature type="compositionally biased region" description="Polar residues" evidence="1">
    <location>
        <begin position="1153"/>
        <end position="1170"/>
    </location>
</feature>
<feature type="domain" description="PAP/OAS1 substrate-binding-related" evidence="3">
    <location>
        <begin position="171"/>
        <end position="324"/>
    </location>
</feature>
<accession>A0A7J7LEA5</accession>
<evidence type="ECO:0008006" key="6">
    <source>
        <dbReference type="Google" id="ProtNLM"/>
    </source>
</evidence>
<dbReference type="InterPro" id="IPR058921">
    <property type="entry name" value="PAP/OAS1-rel"/>
</dbReference>
<organism evidence="4 5">
    <name type="scientific">Kingdonia uniflora</name>
    <dbReference type="NCBI Taxonomy" id="39325"/>
    <lineage>
        <taxon>Eukaryota</taxon>
        <taxon>Viridiplantae</taxon>
        <taxon>Streptophyta</taxon>
        <taxon>Embryophyta</taxon>
        <taxon>Tracheophyta</taxon>
        <taxon>Spermatophyta</taxon>
        <taxon>Magnoliopsida</taxon>
        <taxon>Ranunculales</taxon>
        <taxon>Circaeasteraceae</taxon>
        <taxon>Kingdonia</taxon>
    </lineage>
</organism>
<dbReference type="Gene3D" id="3.30.460.10">
    <property type="entry name" value="Beta Polymerase, domain 2"/>
    <property type="match status" value="1"/>
</dbReference>
<dbReference type="Gene3D" id="1.10.1410.10">
    <property type="match status" value="1"/>
</dbReference>
<sequence length="1254" mass="141404">MGDHDSWAQLNGLLPDKSQSVIRVLDRERWSRAEERVAELIVCIQPNKPSEALRNAVADYVQRLIMKCISCQVFIFGSVPLKTYLPDGDIDLTTFGKNLNSKDTWANEVRDMLLNEEKNENAEFRVKEVQYIQAEVKIIKCLVENIVVDISFNQLGGLCTLCFLEEVDHKIKQNHLFKRSIILIKAWCYYESRILGAHHGLISTYALETLVLYIFHVFNNSFAGPLEVLYRFLEFFSVFDWETFCVSLWGPVLIKPLTDMTALPPRKDRRKLLLDRSFLESCSTAYAVTPGSQENQGQPFVSKHFNVIDPLRANNNLGRSVSKAMNSFEEVFSEDIKLLTPQKRIETISMYIVDAFECSLQLGNFYRIRSAFAFGAKRLARLLDCPKENIIAEINQFFMNTWERHGSGRRPDASSVDLLSLRSINSDRIQGSENVKNSSSGKRINSSSTNESKISRTQSQKNYSKLSNSRVSDQVAKNISSGENLRADKGQRSSRKDYLINEVQAKYQFARTRSSPELTDTSNDIVSRSRRNKGQETGKSQMGSARPDYSRKKNLGSELNGTRARYSTEDASSRHSSDQGLDAYRDEATLGVPRGEVVSAAKSMEMHQEEQDLVNMMASSRLHGYSSTHVPFPTSHSVLASIGYTQKNYTGMGAQSFPLMDPRWCSNVQFSQSLVSPSMPHYFPNFRLASNSDQVIESSNGNFDLTEVNQDESDRSLWHDEDVGSDRGFDHSDSFLRDQDRFARENKGSAREDCSELSQYENDRVDEVYSTERNSNLRHVPTSQASSSKSKTSSESSWDGSSKKGFKLSRDSRGRRTAPSMKGSKSDYDNREWLPLSTTGTEMAPSVDSPRTNHQLPTYEPTQVSGPDPMMPTAPVVVGSGSRFFYFTGPPVPFITVLPYIPTDGNSEGSTRHLDRDDCMDKSEQNFNSADSLDKSEIFHNSSPTSEPSEEHKSDILNSDFTSHVQNLEYGRICQNSRYHGQIHPTPVMMPPVYMQGHFPWDGPGRPIASASNPFPQVVNSPRFVPVTTLQPGSNVPPSAYQQRFGDESPRYRGGTGTYLPNPRFDFSHRNFQKASFRERQSLNTRNQKGHYNYDRSDHQHNDKEGNWTSSSRPRTTGRSRSQADRPNSRSDRVAASDSRADKPWDSYRHDSFPSQQSQNGPFGSSNMPYGMYSPNSNGVATMRPSVLMLYPYDHNVTYGLNAEHLEFGFLGPLHLSGMNDDDSQLGEGSPARFQGDSPIYSSPDQPSSPEVQR</sequence>
<feature type="compositionally biased region" description="Basic and acidic residues" evidence="1">
    <location>
        <begin position="566"/>
        <end position="588"/>
    </location>
</feature>
<comment type="caution">
    <text evidence="4">The sequence shown here is derived from an EMBL/GenBank/DDBJ whole genome shotgun (WGS) entry which is preliminary data.</text>
</comment>
<evidence type="ECO:0000259" key="2">
    <source>
        <dbReference type="Pfam" id="PF22600"/>
    </source>
</evidence>
<dbReference type="InterPro" id="IPR058920">
    <property type="entry name" value="PAP-OAS1-bd-rel"/>
</dbReference>
<dbReference type="SUPFAM" id="SSF81631">
    <property type="entry name" value="PAP/OAS1 substrate-binding domain"/>
    <property type="match status" value="1"/>
</dbReference>
<dbReference type="EMBL" id="JACGCM010002347">
    <property type="protein sequence ID" value="KAF6140889.1"/>
    <property type="molecule type" value="Genomic_DNA"/>
</dbReference>
<feature type="compositionally biased region" description="Basic and acidic residues" evidence="1">
    <location>
        <begin position="1122"/>
        <end position="1152"/>
    </location>
</feature>
<dbReference type="SUPFAM" id="SSF81301">
    <property type="entry name" value="Nucleotidyltransferase"/>
    <property type="match status" value="1"/>
</dbReference>
<feature type="compositionally biased region" description="Polar residues" evidence="1">
    <location>
        <begin position="1029"/>
        <end position="1042"/>
    </location>
</feature>
<feature type="compositionally biased region" description="Polar residues" evidence="1">
    <location>
        <begin position="1240"/>
        <end position="1254"/>
    </location>
</feature>
<feature type="region of interest" description="Disordered" evidence="1">
    <location>
        <begin position="771"/>
        <end position="833"/>
    </location>
</feature>